<feature type="domain" description="SRCR" evidence="7">
    <location>
        <begin position="219"/>
        <end position="318"/>
    </location>
</feature>
<dbReference type="PANTHER" id="PTHR48071:SF28">
    <property type="entry name" value="SRCR DOMAIN-CONTAINING PROTEIN"/>
    <property type="match status" value="1"/>
</dbReference>
<feature type="region of interest" description="Disordered" evidence="6">
    <location>
        <begin position="1"/>
        <end position="115"/>
    </location>
</feature>
<feature type="disulfide bond" evidence="5">
    <location>
        <begin position="257"/>
        <end position="318"/>
    </location>
</feature>
<feature type="disulfide bond" evidence="5">
    <location>
        <begin position="288"/>
        <end position="298"/>
    </location>
</feature>
<protein>
    <recommendedName>
        <fullName evidence="7">SRCR domain-containing protein</fullName>
    </recommendedName>
</protein>
<dbReference type="InterPro" id="IPR001190">
    <property type="entry name" value="SRCR"/>
</dbReference>
<evidence type="ECO:0000259" key="7">
    <source>
        <dbReference type="PROSITE" id="PS50287"/>
    </source>
</evidence>
<dbReference type="InterPro" id="IPR036772">
    <property type="entry name" value="SRCR-like_dom_sf"/>
</dbReference>
<dbReference type="AlphaFoldDB" id="A0A2G8JQ00"/>
<evidence type="ECO:0000313" key="9">
    <source>
        <dbReference type="Proteomes" id="UP000230750"/>
    </source>
</evidence>
<keyword evidence="9" id="KW-1185">Reference proteome</keyword>
<evidence type="ECO:0000256" key="3">
    <source>
        <dbReference type="ARBA" id="ARBA00023157"/>
    </source>
</evidence>
<keyword evidence="2" id="KW-0677">Repeat</keyword>
<keyword evidence="4" id="KW-0325">Glycoprotein</keyword>
<feature type="compositionally biased region" description="Polar residues" evidence="6">
    <location>
        <begin position="1"/>
        <end position="98"/>
    </location>
</feature>
<reference evidence="8 9" key="1">
    <citation type="journal article" date="2017" name="PLoS Biol.">
        <title>The sea cucumber genome provides insights into morphological evolution and visceral regeneration.</title>
        <authorList>
            <person name="Zhang X."/>
            <person name="Sun L."/>
            <person name="Yuan J."/>
            <person name="Sun Y."/>
            <person name="Gao Y."/>
            <person name="Zhang L."/>
            <person name="Li S."/>
            <person name="Dai H."/>
            <person name="Hamel J.F."/>
            <person name="Liu C."/>
            <person name="Yu Y."/>
            <person name="Liu S."/>
            <person name="Lin W."/>
            <person name="Guo K."/>
            <person name="Jin S."/>
            <person name="Xu P."/>
            <person name="Storey K.B."/>
            <person name="Huan P."/>
            <person name="Zhang T."/>
            <person name="Zhou Y."/>
            <person name="Zhang J."/>
            <person name="Lin C."/>
            <person name="Li X."/>
            <person name="Xing L."/>
            <person name="Huo D."/>
            <person name="Sun M."/>
            <person name="Wang L."/>
            <person name="Mercier A."/>
            <person name="Li F."/>
            <person name="Yang H."/>
            <person name="Xiang J."/>
        </authorList>
    </citation>
    <scope>NUCLEOTIDE SEQUENCE [LARGE SCALE GENOMIC DNA]</scope>
    <source>
        <strain evidence="8">Shaxun</strain>
        <tissue evidence="8">Muscle</tissue>
    </source>
</reference>
<dbReference type="FunFam" id="3.10.250.10:FF:000006">
    <property type="entry name" value="neurotrypsin isoform X2"/>
    <property type="match status" value="1"/>
</dbReference>
<evidence type="ECO:0000313" key="8">
    <source>
        <dbReference type="EMBL" id="PIK37852.1"/>
    </source>
</evidence>
<feature type="disulfide bond" evidence="5">
    <location>
        <begin position="244"/>
        <end position="308"/>
    </location>
</feature>
<comment type="caution">
    <text evidence="8">The sequence shown here is derived from an EMBL/GenBank/DDBJ whole genome shotgun (WGS) entry which is preliminary data.</text>
</comment>
<dbReference type="GO" id="GO:0016020">
    <property type="term" value="C:membrane"/>
    <property type="evidence" value="ECO:0007669"/>
    <property type="project" value="InterPro"/>
</dbReference>
<feature type="disulfide bond" evidence="5">
    <location>
        <begin position="155"/>
        <end position="216"/>
    </location>
</feature>
<dbReference type="OrthoDB" id="536948at2759"/>
<name>A0A2G8JQ00_STIJA</name>
<feature type="disulfide bond" evidence="5">
    <location>
        <begin position="186"/>
        <end position="196"/>
    </location>
</feature>
<evidence type="ECO:0000256" key="1">
    <source>
        <dbReference type="ARBA" id="ARBA00022729"/>
    </source>
</evidence>
<proteinExistence type="predicted"/>
<dbReference type="STRING" id="307972.A0A2G8JQ00"/>
<feature type="domain" description="SRCR" evidence="7">
    <location>
        <begin position="117"/>
        <end position="217"/>
    </location>
</feature>
<evidence type="ECO:0000256" key="5">
    <source>
        <dbReference type="PROSITE-ProRule" id="PRU00196"/>
    </source>
</evidence>
<dbReference type="PROSITE" id="PS00420">
    <property type="entry name" value="SRCR_1"/>
    <property type="match status" value="2"/>
</dbReference>
<sequence length="318" mass="32990">MPSTEAFGSTNNPPGIASTTEDILTSSTAQTSEDIPSTKAVGSTNNPPGIASTTEDILTSSTAQTSEDIPSTKAVGSTNNPPGIASTTEDILTSSTAKTSEDIPSTKAVGSTNNPPVRLVGGVSLQEGRVEVYHDGQWGTICDDAWDDNDASVICRQLGYKGIEVGWQSAKFGQGSGSIWLDNVACSGSEQHIAECGSNGWGAHNCGHHEDASVSCGTVRLVGGQTSNEGRIEVYHDGQWGTICDDNWDDNDASVICRQLGFGSSGTAIGRAHFGAGSGKIWIDEVACSGHEANIEECGSGGWGFHDCRHGEDAGVYC</sequence>
<organism evidence="8 9">
    <name type="scientific">Stichopus japonicus</name>
    <name type="common">Sea cucumber</name>
    <dbReference type="NCBI Taxonomy" id="307972"/>
    <lineage>
        <taxon>Eukaryota</taxon>
        <taxon>Metazoa</taxon>
        <taxon>Echinodermata</taxon>
        <taxon>Eleutherozoa</taxon>
        <taxon>Echinozoa</taxon>
        <taxon>Holothuroidea</taxon>
        <taxon>Aspidochirotacea</taxon>
        <taxon>Aspidochirotida</taxon>
        <taxon>Stichopodidae</taxon>
        <taxon>Apostichopus</taxon>
    </lineage>
</organism>
<dbReference type="PRINTS" id="PR00258">
    <property type="entry name" value="SPERACTRCPTR"/>
</dbReference>
<keyword evidence="1" id="KW-0732">Signal</keyword>
<dbReference type="Pfam" id="PF00530">
    <property type="entry name" value="SRCR"/>
    <property type="match status" value="2"/>
</dbReference>
<evidence type="ECO:0000256" key="6">
    <source>
        <dbReference type="SAM" id="MobiDB-lite"/>
    </source>
</evidence>
<evidence type="ECO:0000256" key="4">
    <source>
        <dbReference type="ARBA" id="ARBA00023180"/>
    </source>
</evidence>
<dbReference type="PROSITE" id="PS50287">
    <property type="entry name" value="SRCR_2"/>
    <property type="match status" value="2"/>
</dbReference>
<dbReference type="PANTHER" id="PTHR48071">
    <property type="entry name" value="SRCR DOMAIN-CONTAINING PROTEIN"/>
    <property type="match status" value="1"/>
</dbReference>
<dbReference type="Gene3D" id="3.10.250.10">
    <property type="entry name" value="SRCR-like domain"/>
    <property type="match status" value="2"/>
</dbReference>
<dbReference type="EMBL" id="MRZV01001439">
    <property type="protein sequence ID" value="PIK37852.1"/>
    <property type="molecule type" value="Genomic_DNA"/>
</dbReference>
<dbReference type="Proteomes" id="UP000230750">
    <property type="component" value="Unassembled WGS sequence"/>
</dbReference>
<dbReference type="FunFam" id="3.10.250.10:FF:000011">
    <property type="entry name" value="Scavenger receptor class A member 5"/>
    <property type="match status" value="1"/>
</dbReference>
<keyword evidence="3 5" id="KW-1015">Disulfide bond</keyword>
<accession>A0A2G8JQ00</accession>
<evidence type="ECO:0000256" key="2">
    <source>
        <dbReference type="ARBA" id="ARBA00022737"/>
    </source>
</evidence>
<gene>
    <name evidence="8" type="ORF">BSL78_25313</name>
</gene>
<dbReference type="SUPFAM" id="SSF56487">
    <property type="entry name" value="SRCR-like"/>
    <property type="match status" value="2"/>
</dbReference>
<dbReference type="SMART" id="SM00202">
    <property type="entry name" value="SR"/>
    <property type="match status" value="2"/>
</dbReference>
<feature type="disulfide bond" evidence="5">
    <location>
        <begin position="142"/>
        <end position="206"/>
    </location>
</feature>